<name>A0AAW1LQC5_POPJA</name>
<organism evidence="1 2">
    <name type="scientific">Popillia japonica</name>
    <name type="common">Japanese beetle</name>
    <dbReference type="NCBI Taxonomy" id="7064"/>
    <lineage>
        <taxon>Eukaryota</taxon>
        <taxon>Metazoa</taxon>
        <taxon>Ecdysozoa</taxon>
        <taxon>Arthropoda</taxon>
        <taxon>Hexapoda</taxon>
        <taxon>Insecta</taxon>
        <taxon>Pterygota</taxon>
        <taxon>Neoptera</taxon>
        <taxon>Endopterygota</taxon>
        <taxon>Coleoptera</taxon>
        <taxon>Polyphaga</taxon>
        <taxon>Scarabaeiformia</taxon>
        <taxon>Scarabaeidae</taxon>
        <taxon>Rutelinae</taxon>
        <taxon>Popillia</taxon>
    </lineage>
</organism>
<dbReference type="AlphaFoldDB" id="A0AAW1LQC5"/>
<sequence>MYSYLTYVARVSDRVEKILEEKYKIPHSSVCIVFAQDCGTQGEKCGGTKQCCGGCCVNGFCTDASMKDCIQVENLCEEMYCPPGTDCHIYQPPDCPGCEPQRYCVTSQEK</sequence>
<evidence type="ECO:0000313" key="2">
    <source>
        <dbReference type="Proteomes" id="UP001458880"/>
    </source>
</evidence>
<dbReference type="PROSITE" id="PS60019">
    <property type="entry name" value="I_CONOTOXIN"/>
    <property type="match status" value="1"/>
</dbReference>
<dbReference type="InterPro" id="IPR013141">
    <property type="entry name" value="Conotoxin-I_CS"/>
</dbReference>
<accession>A0AAW1LQC5</accession>
<dbReference type="EMBL" id="JASPKY010000099">
    <property type="protein sequence ID" value="KAK9737496.1"/>
    <property type="molecule type" value="Genomic_DNA"/>
</dbReference>
<dbReference type="Proteomes" id="UP001458880">
    <property type="component" value="Unassembled WGS sequence"/>
</dbReference>
<proteinExistence type="predicted"/>
<gene>
    <name evidence="1" type="ORF">QE152_g10664</name>
</gene>
<evidence type="ECO:0000313" key="1">
    <source>
        <dbReference type="EMBL" id="KAK9737496.1"/>
    </source>
</evidence>
<keyword evidence="2" id="KW-1185">Reference proteome</keyword>
<reference evidence="1 2" key="1">
    <citation type="journal article" date="2024" name="BMC Genomics">
        <title>De novo assembly and annotation of Popillia japonica's genome with initial clues to its potential as an invasive pest.</title>
        <authorList>
            <person name="Cucini C."/>
            <person name="Boschi S."/>
            <person name="Funari R."/>
            <person name="Cardaioli E."/>
            <person name="Iannotti N."/>
            <person name="Marturano G."/>
            <person name="Paoli F."/>
            <person name="Bruttini M."/>
            <person name="Carapelli A."/>
            <person name="Frati F."/>
            <person name="Nardi F."/>
        </authorList>
    </citation>
    <scope>NUCLEOTIDE SEQUENCE [LARGE SCALE GENOMIC DNA]</scope>
    <source>
        <strain evidence="1">DMR45628</strain>
    </source>
</reference>
<comment type="caution">
    <text evidence="1">The sequence shown here is derived from an EMBL/GenBank/DDBJ whole genome shotgun (WGS) entry which is preliminary data.</text>
</comment>
<protein>
    <submittedName>
        <fullName evidence="1">Uncharacterized protein</fullName>
    </submittedName>
</protein>